<name>A0ABU0FIG8_9HYPH</name>
<dbReference type="EMBL" id="JAUSVK010000001">
    <property type="protein sequence ID" value="MDQ0394407.1"/>
    <property type="molecule type" value="Genomic_DNA"/>
</dbReference>
<dbReference type="RefSeq" id="WP_307431364.1">
    <property type="nucleotide sequence ID" value="NZ_JAUSVK010000001.1"/>
</dbReference>
<keyword evidence="9" id="KW-0408">Iron</keyword>
<evidence type="ECO:0000313" key="15">
    <source>
        <dbReference type="Proteomes" id="UP001237448"/>
    </source>
</evidence>
<feature type="chain" id="PRO_5045490702" description="Thiamine pyrimidine synthase" evidence="12">
    <location>
        <begin position="34"/>
        <end position="329"/>
    </location>
</feature>
<dbReference type="SUPFAM" id="SSF53850">
    <property type="entry name" value="Periplasmic binding protein-like II"/>
    <property type="match status" value="1"/>
</dbReference>
<evidence type="ECO:0000256" key="1">
    <source>
        <dbReference type="ARBA" id="ARBA00003469"/>
    </source>
</evidence>
<evidence type="ECO:0000256" key="10">
    <source>
        <dbReference type="ARBA" id="ARBA00033171"/>
    </source>
</evidence>
<dbReference type="InterPro" id="IPR015168">
    <property type="entry name" value="SsuA/THI5"/>
</dbReference>
<dbReference type="PROSITE" id="PS51318">
    <property type="entry name" value="TAT"/>
    <property type="match status" value="1"/>
</dbReference>
<dbReference type="PANTHER" id="PTHR31528:SF1">
    <property type="entry name" value="4-AMINO-5-HYDROXYMETHYL-2-METHYLPYRIMIDINE PHOSPHATE SYNTHASE THI11-RELATED"/>
    <property type="match status" value="1"/>
</dbReference>
<gene>
    <name evidence="14" type="ORF">J3R73_004199</name>
</gene>
<comment type="caution">
    <text evidence="14">The sequence shown here is derived from an EMBL/GenBank/DDBJ whole genome shotgun (WGS) entry which is preliminary data.</text>
</comment>
<accession>A0ABU0FIG8</accession>
<comment type="function">
    <text evidence="1">Responsible for the formation of the pyrimidine heterocycle in the thiamine biosynthesis pathway. Catalyzes the formation of hydroxymethylpyrimidine phosphate (HMP-P) from histidine and pyridoxal phosphate (PLP). The protein uses PLP and the active site histidine to form HMP-P, generating an inactive enzyme. The enzyme can only undergo a single turnover, which suggests it is a suicide enzyme.</text>
</comment>
<dbReference type="Proteomes" id="UP001237448">
    <property type="component" value="Unassembled WGS sequence"/>
</dbReference>
<evidence type="ECO:0000256" key="8">
    <source>
        <dbReference type="ARBA" id="ARBA00022977"/>
    </source>
</evidence>
<dbReference type="PANTHER" id="PTHR31528">
    <property type="entry name" value="4-AMINO-5-HYDROXYMETHYL-2-METHYLPYRIMIDINE PHOSPHATE SYNTHASE THI11-RELATED"/>
    <property type="match status" value="1"/>
</dbReference>
<evidence type="ECO:0000256" key="11">
    <source>
        <dbReference type="ARBA" id="ARBA00048179"/>
    </source>
</evidence>
<evidence type="ECO:0000256" key="5">
    <source>
        <dbReference type="ARBA" id="ARBA00022679"/>
    </source>
</evidence>
<keyword evidence="5" id="KW-0808">Transferase</keyword>
<comment type="subunit">
    <text evidence="4">Homodimer.</text>
</comment>
<proteinExistence type="inferred from homology"/>
<dbReference type="InterPro" id="IPR006311">
    <property type="entry name" value="TAT_signal"/>
</dbReference>
<feature type="signal peptide" evidence="12">
    <location>
        <begin position="1"/>
        <end position="33"/>
    </location>
</feature>
<comment type="pathway">
    <text evidence="2">Cofactor biosynthesis; thiamine diphosphate biosynthesis.</text>
</comment>
<dbReference type="Pfam" id="PF09084">
    <property type="entry name" value="NMT1"/>
    <property type="match status" value="1"/>
</dbReference>
<evidence type="ECO:0000256" key="4">
    <source>
        <dbReference type="ARBA" id="ARBA00011738"/>
    </source>
</evidence>
<evidence type="ECO:0000256" key="2">
    <source>
        <dbReference type="ARBA" id="ARBA00004948"/>
    </source>
</evidence>
<reference evidence="14 15" key="1">
    <citation type="submission" date="2023-07" db="EMBL/GenBank/DDBJ databases">
        <title>Genomic Encyclopedia of Type Strains, Phase IV (KMG-IV): sequencing the most valuable type-strain genomes for metagenomic binning, comparative biology and taxonomic classification.</title>
        <authorList>
            <person name="Goeker M."/>
        </authorList>
    </citation>
    <scope>NUCLEOTIDE SEQUENCE [LARGE SCALE GENOMIC DNA]</scope>
    <source>
        <strain evidence="14 15">DSM 5896</strain>
    </source>
</reference>
<organism evidence="14 15">
    <name type="scientific">Labrys monachus</name>
    <dbReference type="NCBI Taxonomy" id="217067"/>
    <lineage>
        <taxon>Bacteria</taxon>
        <taxon>Pseudomonadati</taxon>
        <taxon>Pseudomonadota</taxon>
        <taxon>Alphaproteobacteria</taxon>
        <taxon>Hyphomicrobiales</taxon>
        <taxon>Xanthobacteraceae</taxon>
        <taxon>Labrys</taxon>
    </lineage>
</organism>
<evidence type="ECO:0000256" key="9">
    <source>
        <dbReference type="ARBA" id="ARBA00023004"/>
    </source>
</evidence>
<evidence type="ECO:0000256" key="12">
    <source>
        <dbReference type="SAM" id="SignalP"/>
    </source>
</evidence>
<feature type="domain" description="SsuA/THI5-like" evidence="13">
    <location>
        <begin position="48"/>
        <end position="255"/>
    </location>
</feature>
<keyword evidence="6" id="KW-0479">Metal-binding</keyword>
<sequence>MTILKTAIVRRRTVLSAGAALAAAAMFPRAAHAAAPLTLQASWSNDAEFMGYYIAMDKGWYKDEGLELTYLPGGPDVIPEASLAAGKCDVALTSPDTTVQAITDQNAKFKIIGTQYQKNPLGVVSLASKPITSPKDLIGKTLAVPPVNGTSVDSMLALNGIDKAKVTIVPYEYDPTPLIKGEIDASIDFVTNVPYTIKSTSQKDAVSFLLYDFGFTITNDTVVVTEDTLKTKRKELVSFLRASRRGWAENLKDPSAYPATFADSYFKGTGRTIDNELFYNAAQKPLIDTPEGIFALSGETIAKTIEALGRTGIKARADMFDTTLLSEVG</sequence>
<evidence type="ECO:0000256" key="6">
    <source>
        <dbReference type="ARBA" id="ARBA00022723"/>
    </source>
</evidence>
<keyword evidence="12" id="KW-0732">Signal</keyword>
<keyword evidence="7" id="KW-0663">Pyridoxal phosphate</keyword>
<evidence type="ECO:0000313" key="14">
    <source>
        <dbReference type="EMBL" id="MDQ0394407.1"/>
    </source>
</evidence>
<keyword evidence="8" id="KW-0784">Thiamine biosynthesis</keyword>
<dbReference type="Gene3D" id="3.40.190.10">
    <property type="entry name" value="Periplasmic binding protein-like II"/>
    <property type="match status" value="2"/>
</dbReference>
<protein>
    <recommendedName>
        <fullName evidence="10">Thiamine pyrimidine synthase</fullName>
    </recommendedName>
</protein>
<keyword evidence="15" id="KW-1185">Reference proteome</keyword>
<dbReference type="InterPro" id="IPR027939">
    <property type="entry name" value="NMT1/THI5"/>
</dbReference>
<comment type="similarity">
    <text evidence="3">Belongs to the NMT1/THI5 family.</text>
</comment>
<comment type="catalytic activity">
    <reaction evidence="11">
        <text>N(6)-(pyridoxal phosphate)-L-lysyl-[4-amino-5-hydroxymethyl-2-methylpyrimidine phosphate synthase] + L-histidyl-[4-amino-5-hydroxymethyl-2-methylpyrimidine phosphate synthase] + 2 Fe(3+) + 4 H2O = L-lysyl-[4-amino-5-hydroxymethyl-2-methylpyrimidine phosphate synthase] + (2S)-2-amino-5-hydroxy-4-oxopentanoyl-[4-amino-5-hydroxymethyl-2-methylpyrimidine phosphate synthase] + 4-amino-2-methyl-5-(phosphooxymethyl)pyrimidine + 3-oxopropanoate + 2 Fe(2+) + 2 H(+)</text>
        <dbReference type="Rhea" id="RHEA:65756"/>
        <dbReference type="Rhea" id="RHEA-COMP:16892"/>
        <dbReference type="Rhea" id="RHEA-COMP:16893"/>
        <dbReference type="Rhea" id="RHEA-COMP:16894"/>
        <dbReference type="Rhea" id="RHEA-COMP:16895"/>
        <dbReference type="ChEBI" id="CHEBI:15377"/>
        <dbReference type="ChEBI" id="CHEBI:15378"/>
        <dbReference type="ChEBI" id="CHEBI:29033"/>
        <dbReference type="ChEBI" id="CHEBI:29034"/>
        <dbReference type="ChEBI" id="CHEBI:29969"/>
        <dbReference type="ChEBI" id="CHEBI:29979"/>
        <dbReference type="ChEBI" id="CHEBI:33190"/>
        <dbReference type="ChEBI" id="CHEBI:58354"/>
        <dbReference type="ChEBI" id="CHEBI:143915"/>
        <dbReference type="ChEBI" id="CHEBI:157692"/>
    </reaction>
    <physiologicalReaction direction="left-to-right" evidence="11">
        <dbReference type="Rhea" id="RHEA:65757"/>
    </physiologicalReaction>
</comment>
<evidence type="ECO:0000256" key="7">
    <source>
        <dbReference type="ARBA" id="ARBA00022898"/>
    </source>
</evidence>
<evidence type="ECO:0000259" key="13">
    <source>
        <dbReference type="Pfam" id="PF09084"/>
    </source>
</evidence>
<evidence type="ECO:0000256" key="3">
    <source>
        <dbReference type="ARBA" id="ARBA00009406"/>
    </source>
</evidence>